<name>A0A4V4HU01_9HELO</name>
<feature type="region of interest" description="Disordered" evidence="1">
    <location>
        <begin position="1"/>
        <end position="34"/>
    </location>
</feature>
<dbReference type="EMBL" id="PQXL01000327">
    <property type="protein sequence ID" value="THV47216.1"/>
    <property type="molecule type" value="Genomic_DNA"/>
</dbReference>
<keyword evidence="3" id="KW-1185">Reference proteome</keyword>
<sequence length="223" mass="26988">MTGNHHGHGHSSRRHDNHNVTKRAKERRRDQEYRERLIKKLKERRSRKGRRRMARNTLDVERNTPWWFEMDALEYLIRNWMVAERKDSESRNADEWNKTQEGRKRFALAELERKFNTAKAARAVKKGERDQALRKAWENEFNRWMEELKIADSHDSRHIGADEDGVTWSRQSLVDINRDISKRHLTKCMPSFQEPECRGVHCEDCEDEKEVGHFWDEVRRLRL</sequence>
<gene>
    <name evidence="2" type="ORF">BGAL_0327g00100</name>
</gene>
<evidence type="ECO:0000313" key="3">
    <source>
        <dbReference type="Proteomes" id="UP000308671"/>
    </source>
</evidence>
<accession>A0A4V4HU01</accession>
<reference evidence="2 3" key="1">
    <citation type="submission" date="2017-12" db="EMBL/GenBank/DDBJ databases">
        <title>Comparative genomics of Botrytis spp.</title>
        <authorList>
            <person name="Valero-Jimenez C.A."/>
            <person name="Tapia P."/>
            <person name="Veloso J."/>
            <person name="Silva-Moreno E."/>
            <person name="Staats M."/>
            <person name="Valdes J.H."/>
            <person name="Van Kan J.A.L."/>
        </authorList>
    </citation>
    <scope>NUCLEOTIDE SEQUENCE [LARGE SCALE GENOMIC DNA]</scope>
    <source>
        <strain evidence="2 3">MUCL435</strain>
    </source>
</reference>
<evidence type="ECO:0000256" key="1">
    <source>
        <dbReference type="SAM" id="MobiDB-lite"/>
    </source>
</evidence>
<proteinExistence type="predicted"/>
<feature type="compositionally biased region" description="Basic residues" evidence="1">
    <location>
        <begin position="1"/>
        <end position="26"/>
    </location>
</feature>
<organism evidence="2 3">
    <name type="scientific">Botrytis galanthina</name>
    <dbReference type="NCBI Taxonomy" id="278940"/>
    <lineage>
        <taxon>Eukaryota</taxon>
        <taxon>Fungi</taxon>
        <taxon>Dikarya</taxon>
        <taxon>Ascomycota</taxon>
        <taxon>Pezizomycotina</taxon>
        <taxon>Leotiomycetes</taxon>
        <taxon>Helotiales</taxon>
        <taxon>Sclerotiniaceae</taxon>
        <taxon>Botrytis</taxon>
    </lineage>
</organism>
<protein>
    <submittedName>
        <fullName evidence="2">Uncharacterized protein</fullName>
    </submittedName>
</protein>
<dbReference type="Proteomes" id="UP000308671">
    <property type="component" value="Unassembled WGS sequence"/>
</dbReference>
<dbReference type="OrthoDB" id="3543283at2759"/>
<comment type="caution">
    <text evidence="2">The sequence shown here is derived from an EMBL/GenBank/DDBJ whole genome shotgun (WGS) entry which is preliminary data.</text>
</comment>
<dbReference type="AlphaFoldDB" id="A0A4V4HU01"/>
<evidence type="ECO:0000313" key="2">
    <source>
        <dbReference type="EMBL" id="THV47216.1"/>
    </source>
</evidence>